<dbReference type="SUPFAM" id="SSF53850">
    <property type="entry name" value="Periplasmic binding protein-like II"/>
    <property type="match status" value="1"/>
</dbReference>
<keyword evidence="4 5" id="KW-0574">Periplasm</keyword>
<evidence type="ECO:0000256" key="3">
    <source>
        <dbReference type="ARBA" id="ARBA00022729"/>
    </source>
</evidence>
<evidence type="ECO:0000256" key="4">
    <source>
        <dbReference type="ARBA" id="ARBA00022764"/>
    </source>
</evidence>
<feature type="chain" id="PRO_5046604325" description="Putrescine-binding periplasmic protein" evidence="6">
    <location>
        <begin position="22"/>
        <end position="344"/>
    </location>
</feature>
<dbReference type="PRINTS" id="PR00909">
    <property type="entry name" value="SPERMDNBNDNG"/>
</dbReference>
<evidence type="ECO:0000256" key="6">
    <source>
        <dbReference type="SAM" id="SignalP"/>
    </source>
</evidence>
<feature type="signal peptide" evidence="6">
    <location>
        <begin position="1"/>
        <end position="21"/>
    </location>
</feature>
<gene>
    <name evidence="7" type="ORF">NP165_14405</name>
</gene>
<dbReference type="CDD" id="cd13590">
    <property type="entry name" value="PBP2_PotD_PotF_like"/>
    <property type="match status" value="1"/>
</dbReference>
<evidence type="ECO:0000256" key="5">
    <source>
        <dbReference type="PIRNR" id="PIRNR019574"/>
    </source>
</evidence>
<evidence type="ECO:0000313" key="8">
    <source>
        <dbReference type="Proteomes" id="UP001058602"/>
    </source>
</evidence>
<evidence type="ECO:0000256" key="1">
    <source>
        <dbReference type="ARBA" id="ARBA00004418"/>
    </source>
</evidence>
<comment type="function">
    <text evidence="5">Required for the activity of the bacterial periplasmic transport system of putrescine.</text>
</comment>
<dbReference type="InterPro" id="IPR006059">
    <property type="entry name" value="SBP"/>
</dbReference>
<dbReference type="PANTHER" id="PTHR30222">
    <property type="entry name" value="SPERMIDINE/PUTRESCINE-BINDING PERIPLASMIC PROTEIN"/>
    <property type="match status" value="1"/>
</dbReference>
<organism evidence="7 8">
    <name type="scientific">Vibrio japonicus</name>
    <dbReference type="NCBI Taxonomy" id="1824638"/>
    <lineage>
        <taxon>Bacteria</taxon>
        <taxon>Pseudomonadati</taxon>
        <taxon>Pseudomonadota</taxon>
        <taxon>Gammaproteobacteria</taxon>
        <taxon>Vibrionales</taxon>
        <taxon>Vibrionaceae</taxon>
        <taxon>Vibrio</taxon>
    </lineage>
</organism>
<name>A0ABY5LPG4_9VIBR</name>
<accession>A0ABY5LPG4</accession>
<proteinExistence type="inferred from homology"/>
<keyword evidence="8" id="KW-1185">Reference proteome</keyword>
<dbReference type="EMBL" id="CP102097">
    <property type="protein sequence ID" value="UUM32753.1"/>
    <property type="molecule type" value="Genomic_DNA"/>
</dbReference>
<comment type="similarity">
    <text evidence="5">Belongs to the bacterial solute-binding protein PotD/PotF family.</text>
</comment>
<comment type="subcellular location">
    <subcellularLocation>
        <location evidence="1 5">Periplasm</location>
    </subcellularLocation>
</comment>
<dbReference type="InterPro" id="IPR001188">
    <property type="entry name" value="Sperm_putr-bd"/>
</dbReference>
<protein>
    <recommendedName>
        <fullName evidence="5">Putrescine-binding periplasmic protein</fullName>
    </recommendedName>
</protein>
<reference evidence="7" key="1">
    <citation type="submission" date="2022-07" db="EMBL/GenBank/DDBJ databases">
        <title>Complete genome of Vibrio japonicus strain JCM 31412T and phylogenomic assessment of the Nereis clade of the genus Vibrio.</title>
        <authorList>
            <person name="Shlafstein M.D."/>
            <person name="Emsley S.A."/>
            <person name="Ushijima B."/>
            <person name="Videau P."/>
            <person name="Saw J.H."/>
        </authorList>
    </citation>
    <scope>NUCLEOTIDE SEQUENCE</scope>
    <source>
        <strain evidence="7">JCM 31412</strain>
    </source>
</reference>
<dbReference type="PANTHER" id="PTHR30222:SF17">
    <property type="entry name" value="SPERMIDINE_PUTRESCINE-BINDING PERIPLASMIC PROTEIN"/>
    <property type="match status" value="1"/>
</dbReference>
<sequence length="344" mass="38704">MNPFIKGLVFSALSIASVAQASTETINVYAWGGYLPEKSLKAFEQQYDVTINYSTFENNESMYTKLKLVKGSGYDVVFASAYFIEKMAREGLLAKLDHSLIPNMSDTMEGLLGQGHDPKNDYSLPYIWGVTGISYNETLVDAPITKWAQLWDKQYAQQVMLIDDIRDVFGMALKLNGYSVNSKNEQEIQKAYESLAALKDNTLLYNSDAPHVPYVSGEAALGMQWNGNAYQGQTDLPELKFVMPEEGAVLWMDNFVIPSGSQQKALAHAFINFMYQPENQAEIVHSLGYASATKSGRALLPDELKYNETIFPKDEDMKNGEFINDVGSETLAIYEKYWQRLRTQ</sequence>
<dbReference type="Pfam" id="PF13416">
    <property type="entry name" value="SBP_bac_8"/>
    <property type="match status" value="1"/>
</dbReference>
<dbReference type="Gene3D" id="3.40.190.10">
    <property type="entry name" value="Periplasmic binding protein-like II"/>
    <property type="match status" value="2"/>
</dbReference>
<evidence type="ECO:0000313" key="7">
    <source>
        <dbReference type="EMBL" id="UUM32753.1"/>
    </source>
</evidence>
<dbReference type="Proteomes" id="UP001058602">
    <property type="component" value="Chromosome 2"/>
</dbReference>
<keyword evidence="2 5" id="KW-0813">Transport</keyword>
<keyword evidence="3 6" id="KW-0732">Signal</keyword>
<dbReference type="RefSeq" id="WP_257086422.1">
    <property type="nucleotide sequence ID" value="NZ_CP102097.1"/>
</dbReference>
<dbReference type="PIRSF" id="PIRSF019574">
    <property type="entry name" value="Periplasmic_polyamine_BP"/>
    <property type="match status" value="1"/>
</dbReference>
<evidence type="ECO:0000256" key="2">
    <source>
        <dbReference type="ARBA" id="ARBA00022448"/>
    </source>
</evidence>